<dbReference type="PANTHER" id="PTHR15481">
    <property type="entry name" value="RIBONUCLEIC ACID BINDING PROTEIN S1"/>
    <property type="match status" value="1"/>
</dbReference>
<name>A0A4S2MYD6_9PEZI</name>
<keyword evidence="4" id="KW-0508">mRNA splicing</keyword>
<feature type="domain" description="RRM" evidence="7">
    <location>
        <begin position="1"/>
        <end position="74"/>
    </location>
</feature>
<feature type="non-terminal residue" evidence="8">
    <location>
        <position position="1"/>
    </location>
</feature>
<dbReference type="InParanoid" id="A0A4S2MYD6"/>
<sequence length="74" mass="8288">IVIEKLTKNVNEEHIREIFSVYGDIKFVDMPMNRNLNTNRGVCYVLYLSPSSAHSAIAHMHEGQLDGSTIAVSI</sequence>
<dbReference type="InterPro" id="IPR012677">
    <property type="entry name" value="Nucleotide-bd_a/b_plait_sf"/>
</dbReference>
<evidence type="ECO:0000256" key="1">
    <source>
        <dbReference type="ARBA" id="ARBA00004123"/>
    </source>
</evidence>
<reference evidence="8 9" key="1">
    <citation type="submission" date="2019-04" db="EMBL/GenBank/DDBJ databases">
        <title>Comparative genomics and transcriptomics to analyze fruiting body development in filamentous ascomycetes.</title>
        <authorList>
            <consortium name="DOE Joint Genome Institute"/>
            <person name="Lutkenhaus R."/>
            <person name="Traeger S."/>
            <person name="Breuer J."/>
            <person name="Kuo A."/>
            <person name="Lipzen A."/>
            <person name="Pangilinan J."/>
            <person name="Dilworth D."/>
            <person name="Sandor L."/>
            <person name="Poggeler S."/>
            <person name="Barry K."/>
            <person name="Grigoriev I.V."/>
            <person name="Nowrousian M."/>
        </authorList>
    </citation>
    <scope>NUCLEOTIDE SEQUENCE [LARGE SCALE GENOMIC DNA]</scope>
    <source>
        <strain evidence="8 9">CBS 389.68</strain>
    </source>
</reference>
<accession>A0A4S2MYD6</accession>
<dbReference type="Pfam" id="PF00076">
    <property type="entry name" value="RRM_1"/>
    <property type="match status" value="1"/>
</dbReference>
<organism evidence="8 9">
    <name type="scientific">Ascodesmis nigricans</name>
    <dbReference type="NCBI Taxonomy" id="341454"/>
    <lineage>
        <taxon>Eukaryota</taxon>
        <taxon>Fungi</taxon>
        <taxon>Dikarya</taxon>
        <taxon>Ascomycota</taxon>
        <taxon>Pezizomycotina</taxon>
        <taxon>Pezizomycetes</taxon>
        <taxon>Pezizales</taxon>
        <taxon>Ascodesmidaceae</taxon>
        <taxon>Ascodesmis</taxon>
    </lineage>
</organism>
<dbReference type="SUPFAM" id="SSF54928">
    <property type="entry name" value="RNA-binding domain, RBD"/>
    <property type="match status" value="1"/>
</dbReference>
<dbReference type="STRING" id="341454.A0A4S2MYD6"/>
<dbReference type="SMART" id="SM00360">
    <property type="entry name" value="RRM"/>
    <property type="match status" value="1"/>
</dbReference>
<dbReference type="Proteomes" id="UP000298138">
    <property type="component" value="Unassembled WGS sequence"/>
</dbReference>
<dbReference type="InterPro" id="IPR035979">
    <property type="entry name" value="RBD_domain_sf"/>
</dbReference>
<dbReference type="GO" id="GO:0000398">
    <property type="term" value="P:mRNA splicing, via spliceosome"/>
    <property type="evidence" value="ECO:0007669"/>
    <property type="project" value="TreeGrafter"/>
</dbReference>
<dbReference type="GO" id="GO:0061574">
    <property type="term" value="C:ASAP complex"/>
    <property type="evidence" value="ECO:0007669"/>
    <property type="project" value="TreeGrafter"/>
</dbReference>
<dbReference type="InterPro" id="IPR034201">
    <property type="entry name" value="RNPS1_RRM"/>
</dbReference>
<evidence type="ECO:0000256" key="4">
    <source>
        <dbReference type="ARBA" id="ARBA00023187"/>
    </source>
</evidence>
<evidence type="ECO:0000259" key="7">
    <source>
        <dbReference type="PROSITE" id="PS50102"/>
    </source>
</evidence>
<evidence type="ECO:0000256" key="6">
    <source>
        <dbReference type="PROSITE-ProRule" id="PRU00176"/>
    </source>
</evidence>
<dbReference type="OrthoDB" id="252020at2759"/>
<evidence type="ECO:0000313" key="9">
    <source>
        <dbReference type="Proteomes" id="UP000298138"/>
    </source>
</evidence>
<comment type="subcellular location">
    <subcellularLocation>
        <location evidence="1">Nucleus</location>
    </subcellularLocation>
</comment>
<dbReference type="GO" id="GO:0005737">
    <property type="term" value="C:cytoplasm"/>
    <property type="evidence" value="ECO:0007669"/>
    <property type="project" value="TreeGrafter"/>
</dbReference>
<evidence type="ECO:0000256" key="5">
    <source>
        <dbReference type="ARBA" id="ARBA00023242"/>
    </source>
</evidence>
<dbReference type="PROSITE" id="PS50102">
    <property type="entry name" value="RRM"/>
    <property type="match status" value="1"/>
</dbReference>
<keyword evidence="2" id="KW-0507">mRNA processing</keyword>
<dbReference type="EMBL" id="ML220118">
    <property type="protein sequence ID" value="TGZ81701.1"/>
    <property type="molecule type" value="Genomic_DNA"/>
</dbReference>
<evidence type="ECO:0000256" key="3">
    <source>
        <dbReference type="ARBA" id="ARBA00022884"/>
    </source>
</evidence>
<keyword evidence="3 6" id="KW-0694">RNA-binding</keyword>
<dbReference type="AlphaFoldDB" id="A0A4S2MYD6"/>
<dbReference type="GO" id="GO:0003723">
    <property type="term" value="F:RNA binding"/>
    <property type="evidence" value="ECO:0007669"/>
    <property type="project" value="UniProtKB-UniRule"/>
</dbReference>
<keyword evidence="5" id="KW-0539">Nucleus</keyword>
<feature type="non-terminal residue" evidence="8">
    <location>
        <position position="74"/>
    </location>
</feature>
<dbReference type="GO" id="GO:0005654">
    <property type="term" value="C:nucleoplasm"/>
    <property type="evidence" value="ECO:0007669"/>
    <property type="project" value="TreeGrafter"/>
</dbReference>
<keyword evidence="9" id="KW-1185">Reference proteome</keyword>
<gene>
    <name evidence="8" type="ORF">EX30DRAFT_297691</name>
</gene>
<protein>
    <recommendedName>
        <fullName evidence="7">RRM domain-containing protein</fullName>
    </recommendedName>
</protein>
<evidence type="ECO:0000256" key="2">
    <source>
        <dbReference type="ARBA" id="ARBA00022664"/>
    </source>
</evidence>
<dbReference type="PANTHER" id="PTHR15481:SF0">
    <property type="entry name" value="LD23870P-RELATED"/>
    <property type="match status" value="1"/>
</dbReference>
<proteinExistence type="predicted"/>
<dbReference type="Gene3D" id="3.30.70.330">
    <property type="match status" value="1"/>
</dbReference>
<dbReference type="CDD" id="cd12365">
    <property type="entry name" value="RRM_RNPS1"/>
    <property type="match status" value="1"/>
</dbReference>
<evidence type="ECO:0000313" key="8">
    <source>
        <dbReference type="EMBL" id="TGZ81701.1"/>
    </source>
</evidence>
<dbReference type="InterPro" id="IPR000504">
    <property type="entry name" value="RRM_dom"/>
</dbReference>